<organism evidence="1">
    <name type="scientific">viral metagenome</name>
    <dbReference type="NCBI Taxonomy" id="1070528"/>
    <lineage>
        <taxon>unclassified sequences</taxon>
        <taxon>metagenomes</taxon>
        <taxon>organismal metagenomes</taxon>
    </lineage>
</organism>
<name>A0A6M3XM19_9ZZZZ</name>
<protein>
    <submittedName>
        <fullName evidence="1">Uncharacterized protein</fullName>
    </submittedName>
</protein>
<dbReference type="AlphaFoldDB" id="A0A6M3XM19"/>
<dbReference type="EMBL" id="MT144756">
    <property type="protein sequence ID" value="QJH98871.1"/>
    <property type="molecule type" value="Genomic_DNA"/>
</dbReference>
<proteinExistence type="predicted"/>
<reference evidence="1" key="1">
    <citation type="submission" date="2020-03" db="EMBL/GenBank/DDBJ databases">
        <title>The deep terrestrial virosphere.</title>
        <authorList>
            <person name="Holmfeldt K."/>
            <person name="Nilsson E."/>
            <person name="Simone D."/>
            <person name="Lopez-Fernandez M."/>
            <person name="Wu X."/>
            <person name="de Brujin I."/>
            <person name="Lundin D."/>
            <person name="Andersson A."/>
            <person name="Bertilsson S."/>
            <person name="Dopson M."/>
        </authorList>
    </citation>
    <scope>NUCLEOTIDE SEQUENCE</scope>
    <source>
        <strain evidence="1">TM448B01418</strain>
    </source>
</reference>
<evidence type="ECO:0000313" key="1">
    <source>
        <dbReference type="EMBL" id="QJH98871.1"/>
    </source>
</evidence>
<gene>
    <name evidence="1" type="ORF">TM448B01418_0002</name>
</gene>
<accession>A0A6M3XM19</accession>
<sequence>MNNMNIGRSNLIEIYQDIKEKYVKIKYNKSLWIITPEDIRLNGKILTSLNEFAPEIYDDLIDKVCNSVDKYLRVLIKEIRR</sequence>